<dbReference type="InterPro" id="IPR055262">
    <property type="entry name" value="GGT_CS"/>
</dbReference>
<dbReference type="Proteomes" id="UP000269669">
    <property type="component" value="Unassembled WGS sequence"/>
</dbReference>
<evidence type="ECO:0000313" key="11">
    <source>
        <dbReference type="EMBL" id="RSL17189.1"/>
    </source>
</evidence>
<feature type="binding site" evidence="7">
    <location>
        <position position="427"/>
    </location>
    <ligand>
        <name>L-glutamate</name>
        <dbReference type="ChEBI" id="CHEBI:29985"/>
    </ligand>
</feature>
<comment type="PTM">
    <text evidence="8">Cleaved by autocatalysis into a large and a small subunit.</text>
</comment>
<dbReference type="RefSeq" id="WP_125485708.1">
    <property type="nucleotide sequence ID" value="NZ_RSDW01000001.1"/>
</dbReference>
<evidence type="ECO:0000256" key="6">
    <source>
        <dbReference type="PIRSR" id="PIRSR600101-1"/>
    </source>
</evidence>
<dbReference type="PANTHER" id="PTHR43199:SF6">
    <property type="entry name" value="GLUTATHIONE HYDROLASE PROENZYME"/>
    <property type="match status" value="1"/>
</dbReference>
<comment type="caution">
    <text evidence="11">The sequence shown here is derived from an EMBL/GenBank/DDBJ whole genome shotgun (WGS) entry which is preliminary data.</text>
</comment>
<dbReference type="EC" id="3.4.19.13" evidence="8"/>
<evidence type="ECO:0000256" key="7">
    <source>
        <dbReference type="PIRSR" id="PIRSR600101-2"/>
    </source>
</evidence>
<feature type="binding site" evidence="7">
    <location>
        <position position="484"/>
    </location>
    <ligand>
        <name>L-glutamate</name>
        <dbReference type="ChEBI" id="CHEBI:29985"/>
    </ligand>
</feature>
<dbReference type="Pfam" id="PF01019">
    <property type="entry name" value="G_glu_transpept"/>
    <property type="match status" value="1"/>
</dbReference>
<dbReference type="EMBL" id="RSDW01000001">
    <property type="protein sequence ID" value="RSL17189.1"/>
    <property type="molecule type" value="Genomic_DNA"/>
</dbReference>
<comment type="catalytic activity">
    <reaction evidence="5 8">
        <text>an N-terminal (5-L-glutamyl)-[peptide] + an alpha-amino acid = 5-L-glutamyl amino acid + an N-terminal L-alpha-aminoacyl-[peptide]</text>
        <dbReference type="Rhea" id="RHEA:23904"/>
        <dbReference type="Rhea" id="RHEA-COMP:9780"/>
        <dbReference type="Rhea" id="RHEA-COMP:9795"/>
        <dbReference type="ChEBI" id="CHEBI:77644"/>
        <dbReference type="ChEBI" id="CHEBI:78597"/>
        <dbReference type="ChEBI" id="CHEBI:78599"/>
        <dbReference type="ChEBI" id="CHEBI:78608"/>
        <dbReference type="EC" id="2.3.2.2"/>
    </reaction>
</comment>
<evidence type="ECO:0000256" key="9">
    <source>
        <dbReference type="SAM" id="MobiDB-lite"/>
    </source>
</evidence>
<accession>A0A428MK45</accession>
<feature type="signal peptide" evidence="10">
    <location>
        <begin position="1"/>
        <end position="24"/>
    </location>
</feature>
<dbReference type="Gene3D" id="3.60.20.40">
    <property type="match status" value="1"/>
</dbReference>
<organism evidence="11 12">
    <name type="scientific">Edaphobacter aggregans</name>
    <dbReference type="NCBI Taxonomy" id="570835"/>
    <lineage>
        <taxon>Bacteria</taxon>
        <taxon>Pseudomonadati</taxon>
        <taxon>Acidobacteriota</taxon>
        <taxon>Terriglobia</taxon>
        <taxon>Terriglobales</taxon>
        <taxon>Acidobacteriaceae</taxon>
        <taxon>Edaphobacter</taxon>
    </lineage>
</organism>
<dbReference type="GO" id="GO:0036374">
    <property type="term" value="F:glutathione hydrolase activity"/>
    <property type="evidence" value="ECO:0007669"/>
    <property type="project" value="UniProtKB-UniRule"/>
</dbReference>
<comment type="similarity">
    <text evidence="3 8">Belongs to the gamma-glutamyltransferase family.</text>
</comment>
<keyword evidence="8" id="KW-0378">Hydrolase</keyword>
<feature type="chain" id="PRO_5019371676" description="Glutathione hydrolase proenzyme" evidence="10">
    <location>
        <begin position="25"/>
        <end position="589"/>
    </location>
</feature>
<keyword evidence="8 11" id="KW-0808">Transferase</keyword>
<dbReference type="GO" id="GO:0103068">
    <property type="term" value="F:leukotriene C4 gamma-glutamyl transferase activity"/>
    <property type="evidence" value="ECO:0007669"/>
    <property type="project" value="UniProtKB-EC"/>
</dbReference>
<feature type="active site" description="Nucleophile" evidence="6">
    <location>
        <position position="385"/>
    </location>
</feature>
<evidence type="ECO:0000313" key="12">
    <source>
        <dbReference type="Proteomes" id="UP000269669"/>
    </source>
</evidence>
<dbReference type="InterPro" id="IPR029055">
    <property type="entry name" value="Ntn_hydrolases_N"/>
</dbReference>
<comment type="catalytic activity">
    <reaction evidence="1 8">
        <text>an S-substituted glutathione + H2O = an S-substituted L-cysteinylglycine + L-glutamate</text>
        <dbReference type="Rhea" id="RHEA:59468"/>
        <dbReference type="ChEBI" id="CHEBI:15377"/>
        <dbReference type="ChEBI" id="CHEBI:29985"/>
        <dbReference type="ChEBI" id="CHEBI:90779"/>
        <dbReference type="ChEBI" id="CHEBI:143103"/>
        <dbReference type="EC" id="3.4.19.13"/>
    </reaction>
</comment>
<dbReference type="UniPathway" id="UPA00204"/>
<dbReference type="Gene3D" id="1.10.246.130">
    <property type="match status" value="1"/>
</dbReference>
<protein>
    <recommendedName>
        <fullName evidence="8">Glutathione hydrolase proenzyme</fullName>
        <ecNumber evidence="8">2.3.2.2</ecNumber>
        <ecNumber evidence="8">3.4.19.13</ecNumber>
    </recommendedName>
    <component>
        <recommendedName>
            <fullName evidence="8">Glutathione hydrolase large chain</fullName>
        </recommendedName>
    </component>
    <component>
        <recommendedName>
            <fullName evidence="8">Glutathione hydrolase small chain</fullName>
        </recommendedName>
    </component>
</protein>
<dbReference type="InterPro" id="IPR043137">
    <property type="entry name" value="GGT_ssub_C"/>
</dbReference>
<evidence type="ECO:0000256" key="3">
    <source>
        <dbReference type="ARBA" id="ARBA00009381"/>
    </source>
</evidence>
<keyword evidence="8" id="KW-0865">Zymogen</keyword>
<evidence type="ECO:0000256" key="2">
    <source>
        <dbReference type="ARBA" id="ARBA00001089"/>
    </source>
</evidence>
<dbReference type="NCBIfam" id="TIGR00066">
    <property type="entry name" value="g_glut_trans"/>
    <property type="match status" value="1"/>
</dbReference>
<dbReference type="GO" id="GO:0006750">
    <property type="term" value="P:glutathione biosynthetic process"/>
    <property type="evidence" value="ECO:0007669"/>
    <property type="project" value="UniProtKB-KW"/>
</dbReference>
<dbReference type="OrthoDB" id="9781342at2"/>
<sequence>MRPAAARIAASFVALTFLATTLQAQQPNLEPTRAPHAMVVTVEHNATDAGVEILKQGGNAVDAAVAVHFALAVVYPFAGNLGGGGFMLIRDKHGKSHFLDYREKAPAAATRDMYLDAKGDIVPRMSLVGYKASGVPGSVAGVVYAQKHFGKLTLAQDMAPAIRLATEGFVLSDAEARMLQSKNMTLFPASAHIYQRDGNFYKEGETFKQPELAATLVRISKDPDEFYKGAMAHQIADVEKAGGGLITAEDLAAYQVKDREPIKGKYRGYDIITAPPPSSGGIVLVEILNILSTYDLPKLGSDRSAAQVHIITEAFRRAYMDRSDYLGDPDFNTLPLKQMANPKYAAAWRASIDPGKPTPSKNLTRPAGFLPPPPSATKTKESTETTHFSIVDSEGNSVASTTTLNGGFGCGVTIAGLGFLMNNEMDDFTSKVGVPNMYGLMQSSANSIEPGKRPLSAMTPTIITTHGTMFHRPKLAYVMGTPGGSTIITTVANDVISAIDNGLNIQAVADAPRFHHQYLPDRLDFEKKFPDDIVTQLKAMGYDTNRNQAADDKSPGLWGDSELIAVDPNTGELLGGHDSRRAFGKAAGY</sequence>
<reference evidence="11 12" key="1">
    <citation type="submission" date="2018-12" db="EMBL/GenBank/DDBJ databases">
        <title>Sequencing of bacterial isolates from soil warming experiment in Harvard Forest, Massachusetts, USA.</title>
        <authorList>
            <person name="Deangelis K."/>
        </authorList>
    </citation>
    <scope>NUCLEOTIDE SEQUENCE [LARGE SCALE GENOMIC DNA]</scope>
    <source>
        <strain evidence="11 12">EB153</strain>
    </source>
</reference>
<dbReference type="AlphaFoldDB" id="A0A428MK45"/>
<gene>
    <name evidence="11" type="ORF">EDE15_2719</name>
</gene>
<proteinExistence type="inferred from homology"/>
<keyword evidence="10" id="KW-0732">Signal</keyword>
<keyword evidence="4 8" id="KW-0012">Acyltransferase</keyword>
<dbReference type="PANTHER" id="PTHR43199">
    <property type="entry name" value="GLUTATHIONE HYDROLASE"/>
    <property type="match status" value="1"/>
</dbReference>
<evidence type="ECO:0000256" key="1">
    <source>
        <dbReference type="ARBA" id="ARBA00001049"/>
    </source>
</evidence>
<dbReference type="InterPro" id="IPR043138">
    <property type="entry name" value="GGT_lsub"/>
</dbReference>
<keyword evidence="8" id="KW-0317">Glutathione biosynthesis</keyword>
<evidence type="ECO:0000256" key="4">
    <source>
        <dbReference type="ARBA" id="ARBA00023315"/>
    </source>
</evidence>
<keyword evidence="12" id="KW-1185">Reference proteome</keyword>
<evidence type="ECO:0000256" key="8">
    <source>
        <dbReference type="RuleBase" id="RU368036"/>
    </source>
</evidence>
<feature type="binding site" evidence="7">
    <location>
        <position position="102"/>
    </location>
    <ligand>
        <name>L-glutamate</name>
        <dbReference type="ChEBI" id="CHEBI:29985"/>
    </ligand>
</feature>
<dbReference type="PRINTS" id="PR01210">
    <property type="entry name" value="GGTRANSPTASE"/>
</dbReference>
<comment type="pathway">
    <text evidence="8">Sulfur metabolism; glutathione metabolism.</text>
</comment>
<dbReference type="InterPro" id="IPR000101">
    <property type="entry name" value="GGT_peptidase"/>
</dbReference>
<dbReference type="InterPro" id="IPR051792">
    <property type="entry name" value="GGT_bact"/>
</dbReference>
<evidence type="ECO:0000256" key="5">
    <source>
        <dbReference type="ARBA" id="ARBA00047417"/>
    </source>
</evidence>
<dbReference type="GO" id="GO:0006751">
    <property type="term" value="P:glutathione catabolic process"/>
    <property type="evidence" value="ECO:0007669"/>
    <property type="project" value="UniProtKB-UniRule"/>
</dbReference>
<name>A0A428MK45_9BACT</name>
<dbReference type="EC" id="2.3.2.2" evidence="8"/>
<feature type="binding site" evidence="7">
    <location>
        <begin position="403"/>
        <end position="405"/>
    </location>
    <ligand>
        <name>L-glutamate</name>
        <dbReference type="ChEBI" id="CHEBI:29985"/>
    </ligand>
</feature>
<comment type="catalytic activity">
    <reaction evidence="2 8">
        <text>glutathione + H2O = L-cysteinylglycine + L-glutamate</text>
        <dbReference type="Rhea" id="RHEA:28807"/>
        <dbReference type="ChEBI" id="CHEBI:15377"/>
        <dbReference type="ChEBI" id="CHEBI:29985"/>
        <dbReference type="ChEBI" id="CHEBI:57925"/>
        <dbReference type="ChEBI" id="CHEBI:61694"/>
        <dbReference type="EC" id="3.4.19.13"/>
    </reaction>
</comment>
<feature type="region of interest" description="Disordered" evidence="9">
    <location>
        <begin position="355"/>
        <end position="385"/>
    </location>
</feature>
<evidence type="ECO:0000256" key="10">
    <source>
        <dbReference type="SAM" id="SignalP"/>
    </source>
</evidence>
<dbReference type="SUPFAM" id="SSF56235">
    <property type="entry name" value="N-terminal nucleophile aminohydrolases (Ntn hydrolases)"/>
    <property type="match status" value="1"/>
</dbReference>
<dbReference type="PROSITE" id="PS00462">
    <property type="entry name" value="G_GLU_TRANSPEPTIDASE"/>
    <property type="match status" value="1"/>
</dbReference>
<comment type="subunit">
    <text evidence="8">This enzyme consists of two polypeptide chains, which are synthesized in precursor form from a single polypeptide.</text>
</comment>